<dbReference type="InterPro" id="IPR009959">
    <property type="entry name" value="Cyclase_SnoaL-like"/>
</dbReference>
<sequence>MVDQQQQYYIGDNMEPRSEVLEQYQRECSPEEYQEIRQLYKDHSIAEEQRNILGLLSTLTEDCVYTLPQAGHSWKGQEGAAQFYNELLTAFPDIDFQLENIVIGPQGVCELARVTGTHRESWLGRKADGQTVDFKVVIFFPWDPERKLFKGEIMYIDHFHELMGRTE</sequence>
<evidence type="ECO:0008006" key="2">
    <source>
        <dbReference type="Google" id="ProtNLM"/>
    </source>
</evidence>
<evidence type="ECO:0000313" key="1">
    <source>
        <dbReference type="EMBL" id="SVA38955.1"/>
    </source>
</evidence>
<name>A0A381VF20_9ZZZZ</name>
<dbReference type="Gene3D" id="3.10.450.50">
    <property type="match status" value="1"/>
</dbReference>
<proteinExistence type="predicted"/>
<gene>
    <name evidence="1" type="ORF">METZ01_LOCUS91809</name>
</gene>
<organism evidence="1">
    <name type="scientific">marine metagenome</name>
    <dbReference type="NCBI Taxonomy" id="408172"/>
    <lineage>
        <taxon>unclassified sequences</taxon>
        <taxon>metagenomes</taxon>
        <taxon>ecological metagenomes</taxon>
    </lineage>
</organism>
<protein>
    <recommendedName>
        <fullName evidence="2">SnoaL-like domain-containing protein</fullName>
    </recommendedName>
</protein>
<accession>A0A381VF20</accession>
<dbReference type="InterPro" id="IPR032710">
    <property type="entry name" value="NTF2-like_dom_sf"/>
</dbReference>
<dbReference type="GO" id="GO:0030638">
    <property type="term" value="P:polyketide metabolic process"/>
    <property type="evidence" value="ECO:0007669"/>
    <property type="project" value="InterPro"/>
</dbReference>
<dbReference type="AlphaFoldDB" id="A0A381VF20"/>
<dbReference type="EMBL" id="UINC01008663">
    <property type="protein sequence ID" value="SVA38955.1"/>
    <property type="molecule type" value="Genomic_DNA"/>
</dbReference>
<reference evidence="1" key="1">
    <citation type="submission" date="2018-05" db="EMBL/GenBank/DDBJ databases">
        <authorList>
            <person name="Lanie J.A."/>
            <person name="Ng W.-L."/>
            <person name="Kazmierczak K.M."/>
            <person name="Andrzejewski T.M."/>
            <person name="Davidsen T.M."/>
            <person name="Wayne K.J."/>
            <person name="Tettelin H."/>
            <person name="Glass J.I."/>
            <person name="Rusch D."/>
            <person name="Podicherti R."/>
            <person name="Tsui H.-C.T."/>
            <person name="Winkler M.E."/>
        </authorList>
    </citation>
    <scope>NUCLEOTIDE SEQUENCE</scope>
</reference>
<dbReference type="Pfam" id="PF07366">
    <property type="entry name" value="SnoaL"/>
    <property type="match status" value="1"/>
</dbReference>
<dbReference type="SUPFAM" id="SSF54427">
    <property type="entry name" value="NTF2-like"/>
    <property type="match status" value="1"/>
</dbReference>